<evidence type="ECO:0000313" key="3">
    <source>
        <dbReference type="Proteomes" id="UP001308179"/>
    </source>
</evidence>
<protein>
    <submittedName>
        <fullName evidence="2">Uncharacterized protein</fullName>
    </submittedName>
</protein>
<dbReference type="SUPFAM" id="SSF53850">
    <property type="entry name" value="Periplasmic binding protein-like II"/>
    <property type="match status" value="1"/>
</dbReference>
<sequence length="173" mass="19843">MFYKPHNFSDIVNGEKDFDGAYLPLALFSFGTFYYDNGKIDETEVPSTYLDLLDAKWKGKLILTYPNDDDAITYLFSIITSKYGFAWLEGLAQQDVEWVRGTATPFMMLSEGTANKSSQRALSFTTTHLDNFSSRIVSKNPTQEEYMSWYQKTAIFESTSCPDSAKLFIAWRF</sequence>
<keyword evidence="1" id="KW-0732">Signal</keyword>
<dbReference type="Gene3D" id="3.40.190.10">
    <property type="entry name" value="Periplasmic binding protein-like II"/>
    <property type="match status" value="2"/>
</dbReference>
<evidence type="ECO:0000256" key="1">
    <source>
        <dbReference type="ARBA" id="ARBA00022729"/>
    </source>
</evidence>
<accession>A0ABR0L8M5</accession>
<evidence type="ECO:0000313" key="2">
    <source>
        <dbReference type="EMBL" id="KAK5145147.1"/>
    </source>
</evidence>
<dbReference type="Proteomes" id="UP001308179">
    <property type="component" value="Unassembled WGS sequence"/>
</dbReference>
<name>A0ABR0L8M5_9PEZI</name>
<dbReference type="Pfam" id="PF13343">
    <property type="entry name" value="SBP_bac_6"/>
    <property type="match status" value="1"/>
</dbReference>
<proteinExistence type="predicted"/>
<organism evidence="2 3">
    <name type="scientific">Rachicladosporium monterosium</name>
    <dbReference type="NCBI Taxonomy" id="1507873"/>
    <lineage>
        <taxon>Eukaryota</taxon>
        <taxon>Fungi</taxon>
        <taxon>Dikarya</taxon>
        <taxon>Ascomycota</taxon>
        <taxon>Pezizomycotina</taxon>
        <taxon>Dothideomycetes</taxon>
        <taxon>Dothideomycetidae</taxon>
        <taxon>Cladosporiales</taxon>
        <taxon>Cladosporiaceae</taxon>
        <taxon>Rachicladosporium</taxon>
    </lineage>
</organism>
<keyword evidence="3" id="KW-1185">Reference proteome</keyword>
<reference evidence="2 3" key="1">
    <citation type="submission" date="2023-08" db="EMBL/GenBank/DDBJ databases">
        <title>Black Yeasts Isolated from many extreme environments.</title>
        <authorList>
            <person name="Coleine C."/>
            <person name="Stajich J.E."/>
            <person name="Selbmann L."/>
        </authorList>
    </citation>
    <scope>NUCLEOTIDE SEQUENCE [LARGE SCALE GENOMIC DNA]</scope>
    <source>
        <strain evidence="2 3">CCFEE 5386</strain>
    </source>
</reference>
<dbReference type="PANTHER" id="PTHR30006:SF2">
    <property type="entry name" value="ABC TRANSPORTER SUBSTRATE-BINDING PROTEIN"/>
    <property type="match status" value="1"/>
</dbReference>
<comment type="caution">
    <text evidence="2">The sequence shown here is derived from an EMBL/GenBank/DDBJ whole genome shotgun (WGS) entry which is preliminary data.</text>
</comment>
<gene>
    <name evidence="2" type="ORF">LTR32_003041</name>
</gene>
<dbReference type="PANTHER" id="PTHR30006">
    <property type="entry name" value="THIAMINE-BINDING PERIPLASMIC PROTEIN-RELATED"/>
    <property type="match status" value="1"/>
</dbReference>
<dbReference type="EMBL" id="JAVRRR010000172">
    <property type="protein sequence ID" value="KAK5145147.1"/>
    <property type="molecule type" value="Genomic_DNA"/>
</dbReference>